<organism evidence="1 2">
    <name type="scientific">Leptospira vanthielii serovar Holland str. Waz Holland = ATCC 700522</name>
    <dbReference type="NCBI Taxonomy" id="1218591"/>
    <lineage>
        <taxon>Bacteria</taxon>
        <taxon>Pseudomonadati</taxon>
        <taxon>Spirochaetota</taxon>
        <taxon>Spirochaetia</taxon>
        <taxon>Leptospirales</taxon>
        <taxon>Leptospiraceae</taxon>
        <taxon>Leptospira</taxon>
    </lineage>
</organism>
<protein>
    <submittedName>
        <fullName evidence="1">Uncharacterized protein</fullName>
    </submittedName>
</protein>
<reference evidence="1 2" key="1">
    <citation type="submission" date="2013-03" db="EMBL/GenBank/DDBJ databases">
        <authorList>
            <person name="Harkins D.M."/>
            <person name="Durkin A.S."/>
            <person name="Brinkac L.M."/>
            <person name="Haft D.H."/>
            <person name="Selengut J.D."/>
            <person name="Sanka R."/>
            <person name="DePew J."/>
            <person name="Purushe J."/>
            <person name="Galloway R.L."/>
            <person name="Vinetz J.M."/>
            <person name="Sutton G.G."/>
            <person name="Nierman W.C."/>
            <person name="Fouts D.E."/>
        </authorList>
    </citation>
    <scope>NUCLEOTIDE SEQUENCE [LARGE SCALE GENOMIC DNA]</scope>
    <source>
        <strain evidence="1 2">Waz Holland</strain>
    </source>
</reference>
<dbReference type="RefSeq" id="WP_002976145.1">
    <property type="nucleotide sequence ID" value="NZ_AOGY02000007.1"/>
</dbReference>
<dbReference type="AlphaFoldDB" id="N1W6E4"/>
<sequence>MKESIFRNLKILLIVSFAVMLMTIQCKKEPEGPTEAEKAEALRAKEEELKRKDSIIAGLKKSNEPINFESIEDNLGGITITNWGSVTIEEVQPFPYFCESSPTNFGIKLYADFTATSQSDYNVPELKGEWKVLSKSKASFDLNDGTGKTFVELTEKPQVLKFSYKYKGEDYVRFHTFCYEENNKFAQEVVIPKLSL</sequence>
<evidence type="ECO:0000313" key="2">
    <source>
        <dbReference type="Proteomes" id="UP000012227"/>
    </source>
</evidence>
<proteinExistence type="predicted"/>
<dbReference type="Proteomes" id="UP000012227">
    <property type="component" value="Unassembled WGS sequence"/>
</dbReference>
<comment type="caution">
    <text evidence="1">The sequence shown here is derived from an EMBL/GenBank/DDBJ whole genome shotgun (WGS) entry which is preliminary data.</text>
</comment>
<gene>
    <name evidence="1" type="ORF">LEP1GSC199_3213</name>
</gene>
<evidence type="ECO:0000313" key="1">
    <source>
        <dbReference type="EMBL" id="EMY71844.1"/>
    </source>
</evidence>
<dbReference type="EMBL" id="AOGY02000007">
    <property type="protein sequence ID" value="EMY71844.1"/>
    <property type="molecule type" value="Genomic_DNA"/>
</dbReference>
<accession>N1W6E4</accession>
<name>N1W6E4_9LEPT</name>